<protein>
    <submittedName>
        <fullName evidence="2">Oidioi.mRNA.OKI2018_I69.chr1.g195.t1.cds</fullName>
    </submittedName>
</protein>
<reference evidence="2 3" key="1">
    <citation type="submission" date="2021-04" db="EMBL/GenBank/DDBJ databases">
        <authorList>
            <person name="Bliznina A."/>
        </authorList>
    </citation>
    <scope>NUCLEOTIDE SEQUENCE [LARGE SCALE GENOMIC DNA]</scope>
</reference>
<name>A0ABN7SMY3_OIKDI</name>
<feature type="signal peptide" evidence="1">
    <location>
        <begin position="1"/>
        <end position="15"/>
    </location>
</feature>
<dbReference type="Proteomes" id="UP001158576">
    <property type="component" value="Chromosome 1"/>
</dbReference>
<evidence type="ECO:0000313" key="2">
    <source>
        <dbReference type="EMBL" id="CAG5102215.1"/>
    </source>
</evidence>
<proteinExistence type="predicted"/>
<keyword evidence="1" id="KW-0732">Signal</keyword>
<gene>
    <name evidence="2" type="ORF">OKIOD_LOCUS8960</name>
</gene>
<evidence type="ECO:0000256" key="1">
    <source>
        <dbReference type="SAM" id="SignalP"/>
    </source>
</evidence>
<dbReference type="EMBL" id="OU015566">
    <property type="protein sequence ID" value="CAG5102215.1"/>
    <property type="molecule type" value="Genomic_DNA"/>
</dbReference>
<keyword evidence="3" id="KW-1185">Reference proteome</keyword>
<evidence type="ECO:0000313" key="3">
    <source>
        <dbReference type="Proteomes" id="UP001158576"/>
    </source>
</evidence>
<feature type="chain" id="PRO_5047162373" evidence="1">
    <location>
        <begin position="16"/>
        <end position="142"/>
    </location>
</feature>
<organism evidence="2 3">
    <name type="scientific">Oikopleura dioica</name>
    <name type="common">Tunicate</name>
    <dbReference type="NCBI Taxonomy" id="34765"/>
    <lineage>
        <taxon>Eukaryota</taxon>
        <taxon>Metazoa</taxon>
        <taxon>Chordata</taxon>
        <taxon>Tunicata</taxon>
        <taxon>Appendicularia</taxon>
        <taxon>Copelata</taxon>
        <taxon>Oikopleuridae</taxon>
        <taxon>Oikopleura</taxon>
    </lineage>
</organism>
<accession>A0ABN7SMY3</accession>
<sequence>MKLSNFVFLFRFCFGSFFDLRNYKWQDCSEKAKICSDYTKINEKVNRFGTRQNDGVYWLAPRSSCLDATPFERYFITQCVVCYTSYCSFSDDDKFNKSLSCASYISSDEGQQMIGSESEPRTLKLAPPVGKPSIQKRGHWWI</sequence>